<sequence length="165" mass="18149">MSSWLQSNLIVLSSVGLMFIASCGNSTQDTNKTTSSETTAKTNEVHSSNDGHNHSHTHGHNHSQGGQVIESGNYHLELLPIVEKQGIHLDFFLQQGEEHKSVSNAKVKAQIQLPNGEQKNLDFSYDQAGKHYAAFLPGKATGEYKVVIQTDINGEKINGRFSFKQ</sequence>
<dbReference type="Proteomes" id="UP000177870">
    <property type="component" value="Chromosome"/>
</dbReference>
<reference evidence="4" key="1">
    <citation type="submission" date="2016-10" db="EMBL/GenBank/DDBJ databases">
        <title>Comparative genomics uncovers the prolific and rare metabolic potential of the cyanobacterial genus Moorea.</title>
        <authorList>
            <person name="Leao T."/>
            <person name="Castelao G."/>
            <person name="Korobeynikov A."/>
            <person name="Monroe E.A."/>
            <person name="Podell S."/>
            <person name="Glukhov E."/>
            <person name="Allen E."/>
            <person name="Gerwick W.H."/>
            <person name="Gerwick L."/>
        </authorList>
    </citation>
    <scope>NUCLEOTIDE SEQUENCE [LARGE SCALE GENOMIC DNA]</scope>
    <source>
        <strain evidence="4">PAL-8-15-08-1</strain>
    </source>
</reference>
<evidence type="ECO:0000256" key="1">
    <source>
        <dbReference type="SAM" id="MobiDB-lite"/>
    </source>
</evidence>
<organism evidence="3 4">
    <name type="scientific">Moorena producens PAL-8-15-08-1</name>
    <dbReference type="NCBI Taxonomy" id="1458985"/>
    <lineage>
        <taxon>Bacteria</taxon>
        <taxon>Bacillati</taxon>
        <taxon>Cyanobacteriota</taxon>
        <taxon>Cyanophyceae</taxon>
        <taxon>Coleofasciculales</taxon>
        <taxon>Coleofasciculaceae</taxon>
        <taxon>Moorena</taxon>
    </lineage>
</organism>
<feature type="chain" id="PRO_5009438742" description="YtkA-like domain-containing protein" evidence="2">
    <location>
        <begin position="24"/>
        <end position="165"/>
    </location>
</feature>
<dbReference type="STRING" id="1458985.BJP34_01775"/>
<feature type="signal peptide" evidence="2">
    <location>
        <begin position="1"/>
        <end position="23"/>
    </location>
</feature>
<evidence type="ECO:0000256" key="2">
    <source>
        <dbReference type="SAM" id="SignalP"/>
    </source>
</evidence>
<protein>
    <recommendedName>
        <fullName evidence="5">YtkA-like domain-containing protein</fullName>
    </recommendedName>
</protein>
<name>A0A1D8TL15_9CYAN</name>
<dbReference type="RefSeq" id="WP_070390851.1">
    <property type="nucleotide sequence ID" value="NZ_CP017599.1"/>
</dbReference>
<feature type="region of interest" description="Disordered" evidence="1">
    <location>
        <begin position="26"/>
        <end position="68"/>
    </location>
</feature>
<evidence type="ECO:0008006" key="5">
    <source>
        <dbReference type="Google" id="ProtNLM"/>
    </source>
</evidence>
<accession>A0A1D8TL15</accession>
<dbReference type="KEGG" id="mpro:BJP34_01775"/>
<keyword evidence="2" id="KW-0732">Signal</keyword>
<feature type="compositionally biased region" description="Basic and acidic residues" evidence="1">
    <location>
        <begin position="43"/>
        <end position="53"/>
    </location>
</feature>
<gene>
    <name evidence="3" type="ORF">BJP34_01775</name>
</gene>
<feature type="compositionally biased region" description="Polar residues" evidence="1">
    <location>
        <begin position="26"/>
        <end position="42"/>
    </location>
</feature>
<proteinExistence type="predicted"/>
<evidence type="ECO:0000313" key="3">
    <source>
        <dbReference type="EMBL" id="AOW98341.1"/>
    </source>
</evidence>
<evidence type="ECO:0000313" key="4">
    <source>
        <dbReference type="Proteomes" id="UP000177870"/>
    </source>
</evidence>
<dbReference type="OrthoDB" id="563554at2"/>
<dbReference type="AlphaFoldDB" id="A0A1D8TL15"/>
<dbReference type="EMBL" id="CP017599">
    <property type="protein sequence ID" value="AOW98341.1"/>
    <property type="molecule type" value="Genomic_DNA"/>
</dbReference>